<proteinExistence type="predicted"/>
<evidence type="ECO:0000313" key="2">
    <source>
        <dbReference type="Proteomes" id="UP000789860"/>
    </source>
</evidence>
<evidence type="ECO:0000313" key="1">
    <source>
        <dbReference type="EMBL" id="CAG8629715.1"/>
    </source>
</evidence>
<organism evidence="1 2">
    <name type="scientific">Scutellospora calospora</name>
    <dbReference type="NCBI Taxonomy" id="85575"/>
    <lineage>
        <taxon>Eukaryota</taxon>
        <taxon>Fungi</taxon>
        <taxon>Fungi incertae sedis</taxon>
        <taxon>Mucoromycota</taxon>
        <taxon>Glomeromycotina</taxon>
        <taxon>Glomeromycetes</taxon>
        <taxon>Diversisporales</taxon>
        <taxon>Gigasporaceae</taxon>
        <taxon>Scutellospora</taxon>
    </lineage>
</organism>
<reference evidence="1" key="1">
    <citation type="submission" date="2021-06" db="EMBL/GenBank/DDBJ databases">
        <authorList>
            <person name="Kallberg Y."/>
            <person name="Tangrot J."/>
            <person name="Rosling A."/>
        </authorList>
    </citation>
    <scope>NUCLEOTIDE SEQUENCE</scope>
    <source>
        <strain evidence="1">AU212A</strain>
    </source>
</reference>
<dbReference type="Proteomes" id="UP000789860">
    <property type="component" value="Unassembled WGS sequence"/>
</dbReference>
<gene>
    <name evidence="1" type="ORF">SCALOS_LOCUS7923</name>
</gene>
<comment type="caution">
    <text evidence="1">The sequence shown here is derived from an EMBL/GenBank/DDBJ whole genome shotgun (WGS) entry which is preliminary data.</text>
</comment>
<protein>
    <submittedName>
        <fullName evidence="1">7019_t:CDS:1</fullName>
    </submittedName>
</protein>
<dbReference type="EMBL" id="CAJVPM010019401">
    <property type="protein sequence ID" value="CAG8629715.1"/>
    <property type="molecule type" value="Genomic_DNA"/>
</dbReference>
<sequence length="51" mass="6103">KEIQVYKVIDKSRQKCKQEYMNIESSTGNLIVHLRDEHRIVSMNDLTNLKR</sequence>
<feature type="non-terminal residue" evidence="1">
    <location>
        <position position="51"/>
    </location>
</feature>
<keyword evidence="2" id="KW-1185">Reference proteome</keyword>
<feature type="non-terminal residue" evidence="1">
    <location>
        <position position="1"/>
    </location>
</feature>
<accession>A0ACA9N7R1</accession>
<name>A0ACA9N7R1_9GLOM</name>